<comment type="similarity">
    <text evidence="2">Belongs to the TMEM38 family.</text>
</comment>
<keyword evidence="9" id="KW-0406">Ion transport</keyword>
<keyword evidence="11" id="KW-0407">Ion channel</keyword>
<keyword evidence="8 12" id="KW-1133">Transmembrane helix</keyword>
<evidence type="ECO:0000256" key="12">
    <source>
        <dbReference type="SAM" id="Phobius"/>
    </source>
</evidence>
<evidence type="ECO:0000256" key="9">
    <source>
        <dbReference type="ARBA" id="ARBA00023065"/>
    </source>
</evidence>
<accession>A0AAV2B7X7</accession>
<keyword evidence="5 12" id="KW-0812">Transmembrane</keyword>
<evidence type="ECO:0000313" key="13">
    <source>
        <dbReference type="EMBL" id="CAL1291977.1"/>
    </source>
</evidence>
<evidence type="ECO:0000256" key="4">
    <source>
        <dbReference type="ARBA" id="ARBA00022538"/>
    </source>
</evidence>
<dbReference type="InterPro" id="IPR007866">
    <property type="entry name" value="TRIC_channel"/>
</dbReference>
<evidence type="ECO:0000313" key="14">
    <source>
        <dbReference type="Proteomes" id="UP001497382"/>
    </source>
</evidence>
<sequence>RQLRQWAESSGLQSPEKRGIKKKWLDAILRENMPSTKNFKQMNMDPEAFLEIANQIYRLQMYPFFDIAHFLVTCMYVKEDLAGGAHVFSRKHPFACWITCMLAINAGTILASLLLGEPILSAFKNQNSVLLATGAWYLVFYSPFDIGYKILRFLPFKLALAVMKEVIRCRKIHDGVVYAAKIYPNSYLIMVVIGTVRGNGSAFLRIFERLLRGVWTPNAIELIQMNFATKASIAASIIFVLDKKTDIISAPHALVYFGIVLFFVYFKISSLLLGIHDPFIPFENLYCAIFFGGVWDTLGRLFNPGNPTDYNTVKSDAPKDGKSESAKKKE</sequence>
<feature type="transmembrane region" description="Helical" evidence="12">
    <location>
        <begin position="128"/>
        <end position="148"/>
    </location>
</feature>
<proteinExistence type="inferred from homology"/>
<keyword evidence="10 12" id="KW-0472">Membrane</keyword>
<dbReference type="GO" id="GO:0005267">
    <property type="term" value="F:potassium channel activity"/>
    <property type="evidence" value="ECO:0007669"/>
    <property type="project" value="UniProtKB-KW"/>
</dbReference>
<dbReference type="Proteomes" id="UP001497382">
    <property type="component" value="Unassembled WGS sequence"/>
</dbReference>
<dbReference type="GO" id="GO:0016020">
    <property type="term" value="C:membrane"/>
    <property type="evidence" value="ECO:0007669"/>
    <property type="project" value="InterPro"/>
</dbReference>
<name>A0AAV2B7X7_9ARAC</name>
<feature type="non-terminal residue" evidence="13">
    <location>
        <position position="1"/>
    </location>
</feature>
<comment type="subcellular location">
    <subcellularLocation>
        <location evidence="1">Endomembrane system</location>
        <topology evidence="1">Multi-pass membrane protein</topology>
    </subcellularLocation>
</comment>
<feature type="transmembrane region" description="Helical" evidence="12">
    <location>
        <begin position="253"/>
        <end position="275"/>
    </location>
</feature>
<keyword evidence="3" id="KW-0813">Transport</keyword>
<evidence type="ECO:0000256" key="5">
    <source>
        <dbReference type="ARBA" id="ARBA00022692"/>
    </source>
</evidence>
<dbReference type="Pfam" id="PF05197">
    <property type="entry name" value="TRIC"/>
    <property type="match status" value="1"/>
</dbReference>
<keyword evidence="4" id="KW-0633">Potassium transport</keyword>
<organism evidence="13 14">
    <name type="scientific">Larinioides sclopetarius</name>
    <dbReference type="NCBI Taxonomy" id="280406"/>
    <lineage>
        <taxon>Eukaryota</taxon>
        <taxon>Metazoa</taxon>
        <taxon>Ecdysozoa</taxon>
        <taxon>Arthropoda</taxon>
        <taxon>Chelicerata</taxon>
        <taxon>Arachnida</taxon>
        <taxon>Araneae</taxon>
        <taxon>Araneomorphae</taxon>
        <taxon>Entelegynae</taxon>
        <taxon>Araneoidea</taxon>
        <taxon>Araneidae</taxon>
        <taxon>Larinioides</taxon>
    </lineage>
</organism>
<protein>
    <recommendedName>
        <fullName evidence="15">Trimeric intracellular cation channel type 1B.1</fullName>
    </recommendedName>
</protein>
<gene>
    <name evidence="13" type="ORF">LARSCL_LOCUS17394</name>
</gene>
<dbReference type="EMBL" id="CAXIEN010000296">
    <property type="protein sequence ID" value="CAL1291977.1"/>
    <property type="molecule type" value="Genomic_DNA"/>
</dbReference>
<evidence type="ECO:0000256" key="2">
    <source>
        <dbReference type="ARBA" id="ARBA00005766"/>
    </source>
</evidence>
<comment type="caution">
    <text evidence="13">The sequence shown here is derived from an EMBL/GenBank/DDBJ whole genome shotgun (WGS) entry which is preliminary data.</text>
</comment>
<evidence type="ECO:0008006" key="15">
    <source>
        <dbReference type="Google" id="ProtNLM"/>
    </source>
</evidence>
<dbReference type="PANTHER" id="PTHR12454:SF11">
    <property type="entry name" value="GH25683P"/>
    <property type="match status" value="1"/>
</dbReference>
<evidence type="ECO:0000256" key="8">
    <source>
        <dbReference type="ARBA" id="ARBA00022989"/>
    </source>
</evidence>
<dbReference type="PANTHER" id="PTHR12454">
    <property type="entry name" value="TRIMERIC INTRACELLULAR CATION CHANNEL"/>
    <property type="match status" value="1"/>
</dbReference>
<keyword evidence="14" id="KW-1185">Reference proteome</keyword>
<feature type="transmembrane region" description="Helical" evidence="12">
    <location>
        <begin position="219"/>
        <end position="241"/>
    </location>
</feature>
<dbReference type="GO" id="GO:0042802">
    <property type="term" value="F:identical protein binding"/>
    <property type="evidence" value="ECO:0007669"/>
    <property type="project" value="InterPro"/>
</dbReference>
<keyword evidence="7" id="KW-0630">Potassium</keyword>
<dbReference type="GO" id="GO:0012505">
    <property type="term" value="C:endomembrane system"/>
    <property type="evidence" value="ECO:0007669"/>
    <property type="project" value="UniProtKB-SubCell"/>
</dbReference>
<feature type="transmembrane region" description="Helical" evidence="12">
    <location>
        <begin position="94"/>
        <end position="116"/>
    </location>
</feature>
<evidence type="ECO:0000256" key="10">
    <source>
        <dbReference type="ARBA" id="ARBA00023136"/>
    </source>
</evidence>
<evidence type="ECO:0000256" key="7">
    <source>
        <dbReference type="ARBA" id="ARBA00022958"/>
    </source>
</evidence>
<evidence type="ECO:0000256" key="11">
    <source>
        <dbReference type="ARBA" id="ARBA00023303"/>
    </source>
</evidence>
<evidence type="ECO:0000256" key="3">
    <source>
        <dbReference type="ARBA" id="ARBA00022448"/>
    </source>
</evidence>
<keyword evidence="6" id="KW-0631">Potassium channel</keyword>
<evidence type="ECO:0000256" key="6">
    <source>
        <dbReference type="ARBA" id="ARBA00022826"/>
    </source>
</evidence>
<reference evidence="13 14" key="1">
    <citation type="submission" date="2024-04" db="EMBL/GenBank/DDBJ databases">
        <authorList>
            <person name="Rising A."/>
            <person name="Reimegard J."/>
            <person name="Sonavane S."/>
            <person name="Akerstrom W."/>
            <person name="Nylinder S."/>
            <person name="Hedman E."/>
            <person name="Kallberg Y."/>
        </authorList>
    </citation>
    <scope>NUCLEOTIDE SEQUENCE [LARGE SCALE GENOMIC DNA]</scope>
</reference>
<evidence type="ECO:0000256" key="1">
    <source>
        <dbReference type="ARBA" id="ARBA00004127"/>
    </source>
</evidence>
<dbReference type="AlphaFoldDB" id="A0AAV2B7X7"/>